<comment type="caution">
    <text evidence="2">The sequence shown here is derived from an EMBL/GenBank/DDBJ whole genome shotgun (WGS) entry which is preliminary data.</text>
</comment>
<protein>
    <submittedName>
        <fullName evidence="2">Uncharacterized protein</fullName>
    </submittedName>
</protein>
<evidence type="ECO:0000313" key="3">
    <source>
        <dbReference type="Proteomes" id="UP001169066"/>
    </source>
</evidence>
<reference evidence="2" key="1">
    <citation type="submission" date="2023-01" db="EMBL/GenBank/DDBJ databases">
        <title>Sulfurovum sp. XTW-4 genome assembly.</title>
        <authorList>
            <person name="Wang J."/>
        </authorList>
    </citation>
    <scope>NUCLEOTIDE SEQUENCE</scope>
    <source>
        <strain evidence="2">XTW-4</strain>
    </source>
</reference>
<accession>A0ABT7QU10</accession>
<feature type="chain" id="PRO_5046548701" evidence="1">
    <location>
        <begin position="22"/>
        <end position="194"/>
    </location>
</feature>
<dbReference type="RefSeq" id="WP_289402471.1">
    <property type="nucleotide sequence ID" value="NZ_JAQIBC010000010.1"/>
</dbReference>
<organism evidence="2 3">
    <name type="scientific">Sulfurovum xiamenensis</name>
    <dbReference type="NCBI Taxonomy" id="3019066"/>
    <lineage>
        <taxon>Bacteria</taxon>
        <taxon>Pseudomonadati</taxon>
        <taxon>Campylobacterota</taxon>
        <taxon>Epsilonproteobacteria</taxon>
        <taxon>Campylobacterales</taxon>
        <taxon>Sulfurovaceae</taxon>
        <taxon>Sulfurovum</taxon>
    </lineage>
</organism>
<keyword evidence="1" id="KW-0732">Signal</keyword>
<name>A0ABT7QU10_9BACT</name>
<gene>
    <name evidence="2" type="ORF">PF327_10220</name>
</gene>
<dbReference type="Proteomes" id="UP001169066">
    <property type="component" value="Unassembled WGS sequence"/>
</dbReference>
<proteinExistence type="predicted"/>
<keyword evidence="3" id="KW-1185">Reference proteome</keyword>
<evidence type="ECO:0000313" key="2">
    <source>
        <dbReference type="EMBL" id="MDM5264568.1"/>
    </source>
</evidence>
<sequence length="194" mass="22636">MKLLQICVLCFMSITSLSAFTFDKWESGDELSGAIQTARINNVPLTIQTSGFFSENFDWRFLKNHQKYRTFYYRENLLGAQARVALHFTQGSKKLYKIVINWSGVSNKRAFEEQLYRLMDKKYGKRNIVAPSSVGEYVFFKKRAWKIDNNSVLQSNSFSGGIELVYLDKKYEFDDIQTKQKKKLDIIVRDAGKF</sequence>
<evidence type="ECO:0000256" key="1">
    <source>
        <dbReference type="SAM" id="SignalP"/>
    </source>
</evidence>
<dbReference type="EMBL" id="JAQIBC010000010">
    <property type="protein sequence ID" value="MDM5264568.1"/>
    <property type="molecule type" value="Genomic_DNA"/>
</dbReference>
<feature type="signal peptide" evidence="1">
    <location>
        <begin position="1"/>
        <end position="21"/>
    </location>
</feature>